<evidence type="ECO:0000256" key="1">
    <source>
        <dbReference type="SAM" id="Phobius"/>
    </source>
</evidence>
<proteinExistence type="predicted"/>
<protein>
    <recommendedName>
        <fullName evidence="4">Integral membrane protein</fullName>
    </recommendedName>
</protein>
<feature type="transmembrane region" description="Helical" evidence="1">
    <location>
        <begin position="90"/>
        <end position="108"/>
    </location>
</feature>
<dbReference type="STRING" id="29529.SAMN04488122_1390"/>
<dbReference type="Proteomes" id="UP000199310">
    <property type="component" value="Unassembled WGS sequence"/>
</dbReference>
<evidence type="ECO:0008006" key="4">
    <source>
        <dbReference type="Google" id="ProtNLM"/>
    </source>
</evidence>
<accession>A0A1I0QD69</accession>
<evidence type="ECO:0000313" key="3">
    <source>
        <dbReference type="Proteomes" id="UP000199310"/>
    </source>
</evidence>
<organism evidence="2 3">
    <name type="scientific">Chitinophaga arvensicola</name>
    <dbReference type="NCBI Taxonomy" id="29529"/>
    <lineage>
        <taxon>Bacteria</taxon>
        <taxon>Pseudomonadati</taxon>
        <taxon>Bacteroidota</taxon>
        <taxon>Chitinophagia</taxon>
        <taxon>Chitinophagales</taxon>
        <taxon>Chitinophagaceae</taxon>
        <taxon>Chitinophaga</taxon>
    </lineage>
</organism>
<keyword evidence="3" id="KW-1185">Reference proteome</keyword>
<reference evidence="3" key="1">
    <citation type="submission" date="2016-10" db="EMBL/GenBank/DDBJ databases">
        <authorList>
            <person name="Varghese N."/>
            <person name="Submissions S."/>
        </authorList>
    </citation>
    <scope>NUCLEOTIDE SEQUENCE [LARGE SCALE GENOMIC DNA]</scope>
    <source>
        <strain evidence="3">DSM 3695</strain>
    </source>
</reference>
<feature type="transmembrane region" description="Helical" evidence="1">
    <location>
        <begin position="65"/>
        <end position="83"/>
    </location>
</feature>
<name>A0A1I0QD69_9BACT</name>
<keyword evidence="1" id="KW-1133">Transmembrane helix</keyword>
<gene>
    <name evidence="2" type="ORF">SAMN04488122_1390</name>
</gene>
<dbReference type="AlphaFoldDB" id="A0A1I0QD69"/>
<dbReference type="EMBL" id="FOJG01000001">
    <property type="protein sequence ID" value="SEW24989.1"/>
    <property type="molecule type" value="Genomic_DNA"/>
</dbReference>
<feature type="transmembrane region" description="Helical" evidence="1">
    <location>
        <begin position="38"/>
        <end position="59"/>
    </location>
</feature>
<dbReference type="OrthoDB" id="678120at2"/>
<feature type="transmembrane region" description="Helical" evidence="1">
    <location>
        <begin position="6"/>
        <end position="26"/>
    </location>
</feature>
<evidence type="ECO:0000313" key="2">
    <source>
        <dbReference type="EMBL" id="SEW24989.1"/>
    </source>
</evidence>
<keyword evidence="1" id="KW-0472">Membrane</keyword>
<sequence length="109" mass="12181">MLLFNLVLLLHFGCFLAYLFTLARLWSSYHTQLRDHKGLILGIILLVTGVILVALKYPHVNYYKVIPKTGLFAVVTVINGVFSNKPFTKTAYYTLLGVTVAAAAIAVWH</sequence>
<keyword evidence="1" id="KW-0812">Transmembrane</keyword>
<dbReference type="RefSeq" id="WP_089892290.1">
    <property type="nucleotide sequence ID" value="NZ_FOJG01000001.1"/>
</dbReference>